<accession>A0A3B0YVT4</accession>
<proteinExistence type="predicted"/>
<dbReference type="EMBL" id="UOFN01000116">
    <property type="protein sequence ID" value="VAW79597.1"/>
    <property type="molecule type" value="Genomic_DNA"/>
</dbReference>
<protein>
    <submittedName>
        <fullName evidence="1">Uncharacterized protein</fullName>
    </submittedName>
</protein>
<reference evidence="1" key="1">
    <citation type="submission" date="2018-06" db="EMBL/GenBank/DDBJ databases">
        <authorList>
            <person name="Zhirakovskaya E."/>
        </authorList>
    </citation>
    <scope>NUCLEOTIDE SEQUENCE</scope>
</reference>
<evidence type="ECO:0000313" key="1">
    <source>
        <dbReference type="EMBL" id="VAW79597.1"/>
    </source>
</evidence>
<dbReference type="Gene3D" id="2.60.40.680">
    <property type="match status" value="1"/>
</dbReference>
<gene>
    <name evidence="1" type="ORF">MNBD_GAMMA15-1202</name>
</gene>
<dbReference type="AlphaFoldDB" id="A0A3B0YVT4"/>
<organism evidence="1">
    <name type="scientific">hydrothermal vent metagenome</name>
    <dbReference type="NCBI Taxonomy" id="652676"/>
    <lineage>
        <taxon>unclassified sequences</taxon>
        <taxon>metagenomes</taxon>
        <taxon>ecological metagenomes</taxon>
    </lineage>
</organism>
<name>A0A3B0YVT4_9ZZZZ</name>
<sequence length="101" mass="10391">MRIKILGGLLVILLVLTAGVEASTVSFNPSDTSADIGQTFSINLIGTGFTDIVDGGGVNLFYDASVLAVNSVTVDTTVWDFFDAPGAIDNTSGNVSDVTGF</sequence>